<dbReference type="Gene3D" id="3.40.190.290">
    <property type="match status" value="1"/>
</dbReference>
<dbReference type="SUPFAM" id="SSF46785">
    <property type="entry name" value="Winged helix' DNA-binding domain"/>
    <property type="match status" value="1"/>
</dbReference>
<dbReference type="Proteomes" id="UP001310248">
    <property type="component" value="Unassembled WGS sequence"/>
</dbReference>
<dbReference type="PANTHER" id="PTHR30537:SF5">
    <property type="entry name" value="HTH-TYPE TRANSCRIPTIONAL ACTIVATOR TTDR-RELATED"/>
    <property type="match status" value="1"/>
</dbReference>
<gene>
    <name evidence="6" type="ORF">SNR37_001421</name>
</gene>
<comment type="caution">
    <text evidence="6">The sequence shown here is derived from an EMBL/GenBank/DDBJ whole genome shotgun (WGS) entry which is preliminary data.</text>
</comment>
<evidence type="ECO:0000313" key="7">
    <source>
        <dbReference type="Proteomes" id="UP001310248"/>
    </source>
</evidence>
<dbReference type="SUPFAM" id="SSF53850">
    <property type="entry name" value="Periplasmic binding protein-like II"/>
    <property type="match status" value="1"/>
</dbReference>
<dbReference type="Pfam" id="PF03466">
    <property type="entry name" value="LysR_substrate"/>
    <property type="match status" value="1"/>
</dbReference>
<dbReference type="InterPro" id="IPR036390">
    <property type="entry name" value="WH_DNA-bd_sf"/>
</dbReference>
<dbReference type="InterPro" id="IPR058163">
    <property type="entry name" value="LysR-type_TF_proteobact-type"/>
</dbReference>
<name>A0ABU7G9N1_9ALTE</name>
<dbReference type="RefSeq" id="WP_329776826.1">
    <property type="nucleotide sequence ID" value="NZ_JAYDYW010000017.1"/>
</dbReference>
<accession>A0ABU7G9N1</accession>
<feature type="domain" description="HTH lysR-type" evidence="5">
    <location>
        <begin position="1"/>
        <end position="59"/>
    </location>
</feature>
<dbReference type="PROSITE" id="PS50931">
    <property type="entry name" value="HTH_LYSR"/>
    <property type="match status" value="1"/>
</dbReference>
<proteinExistence type="inferred from homology"/>
<keyword evidence="2" id="KW-0805">Transcription regulation</keyword>
<evidence type="ECO:0000256" key="4">
    <source>
        <dbReference type="ARBA" id="ARBA00023163"/>
    </source>
</evidence>
<comment type="similarity">
    <text evidence="1">Belongs to the LysR transcriptional regulatory family.</text>
</comment>
<sequence length="312" mass="34677">MGQLEEMQIFVRVVEAGSISRAAEQLGVAKSVVSRRLSALEQRLGSNLMQRTTRRLSLSDAGQQFYQRSLGIIDEVDQLNQDASCQEQTLTGSLHIAVPLSFGQAHLSSAFAAFMQLHPQLKLKVSLADSQHDLVAEGIDLALRIAELKDSSLKAKKITPINFALVASPDYLAKHGRPTKPEQLSQHQILHYSLRGATNWQLSDNKGRIHQVAYQPHISANNGDFLQDLAIAGHGIAHTPSFIAWQAIAKGELEIVLPEYSLPALHAWAVYPNTRYLPHRSRVMIDFLAQRFGLNPYWDQALSQHLNTKPTN</sequence>
<reference evidence="7" key="1">
    <citation type="submission" date="2023-07" db="EMBL/GenBank/DDBJ databases">
        <title>Draft genome sequence of Agarivorans aestuarii strain ZMCS4, a CAZymes producing bacteria isolated from the marine brown algae Clodostephus spongiosus.</title>
        <authorList>
            <person name="Lorente B."/>
            <person name="Cabral C."/>
            <person name="Frias J."/>
            <person name="Faria J."/>
            <person name="Toubarro D."/>
        </authorList>
    </citation>
    <scope>NUCLEOTIDE SEQUENCE [LARGE SCALE GENOMIC DNA]</scope>
    <source>
        <strain evidence="7">ZMCS4</strain>
    </source>
</reference>
<keyword evidence="4" id="KW-0804">Transcription</keyword>
<dbReference type="EMBL" id="JAYDYW010000017">
    <property type="protein sequence ID" value="MEE1676094.1"/>
    <property type="molecule type" value="Genomic_DNA"/>
</dbReference>
<dbReference type="InterPro" id="IPR005119">
    <property type="entry name" value="LysR_subst-bd"/>
</dbReference>
<keyword evidence="3" id="KW-0238">DNA-binding</keyword>
<organism evidence="6 7">
    <name type="scientific">Agarivorans aestuarii</name>
    <dbReference type="NCBI Taxonomy" id="1563703"/>
    <lineage>
        <taxon>Bacteria</taxon>
        <taxon>Pseudomonadati</taxon>
        <taxon>Pseudomonadota</taxon>
        <taxon>Gammaproteobacteria</taxon>
        <taxon>Alteromonadales</taxon>
        <taxon>Alteromonadaceae</taxon>
        <taxon>Agarivorans</taxon>
    </lineage>
</organism>
<evidence type="ECO:0000256" key="1">
    <source>
        <dbReference type="ARBA" id="ARBA00009437"/>
    </source>
</evidence>
<protein>
    <submittedName>
        <fullName evidence="6">LysR family transcriptional regulator</fullName>
    </submittedName>
</protein>
<dbReference type="CDD" id="cd08422">
    <property type="entry name" value="PBP2_CrgA_like"/>
    <property type="match status" value="1"/>
</dbReference>
<dbReference type="PANTHER" id="PTHR30537">
    <property type="entry name" value="HTH-TYPE TRANSCRIPTIONAL REGULATOR"/>
    <property type="match status" value="1"/>
</dbReference>
<dbReference type="Pfam" id="PF00126">
    <property type="entry name" value="HTH_1"/>
    <property type="match status" value="1"/>
</dbReference>
<evidence type="ECO:0000313" key="6">
    <source>
        <dbReference type="EMBL" id="MEE1676094.1"/>
    </source>
</evidence>
<evidence type="ECO:0000256" key="3">
    <source>
        <dbReference type="ARBA" id="ARBA00023125"/>
    </source>
</evidence>
<reference evidence="6 7" key="2">
    <citation type="submission" date="2023-12" db="EMBL/GenBank/DDBJ databases">
        <authorList>
            <consortium name="Cladostephus spongiosus"/>
            <person name="Lorente B."/>
            <person name="Cabral C."/>
            <person name="Frias J."/>
            <person name="Faria J."/>
            <person name="Toubarro D."/>
        </authorList>
    </citation>
    <scope>NUCLEOTIDE SEQUENCE [LARGE SCALE GENOMIC DNA]</scope>
    <source>
        <strain evidence="6 7">ZMCS4</strain>
    </source>
</reference>
<dbReference type="InterPro" id="IPR036388">
    <property type="entry name" value="WH-like_DNA-bd_sf"/>
</dbReference>
<dbReference type="Gene3D" id="1.10.10.10">
    <property type="entry name" value="Winged helix-like DNA-binding domain superfamily/Winged helix DNA-binding domain"/>
    <property type="match status" value="1"/>
</dbReference>
<dbReference type="InterPro" id="IPR000847">
    <property type="entry name" value="LysR_HTH_N"/>
</dbReference>
<evidence type="ECO:0000256" key="2">
    <source>
        <dbReference type="ARBA" id="ARBA00023015"/>
    </source>
</evidence>
<evidence type="ECO:0000259" key="5">
    <source>
        <dbReference type="PROSITE" id="PS50931"/>
    </source>
</evidence>
<keyword evidence="7" id="KW-1185">Reference proteome</keyword>